<dbReference type="AlphaFoldDB" id="A0A1X7JLW1"/>
<evidence type="ECO:0000313" key="1">
    <source>
        <dbReference type="EMBL" id="SMG29186.1"/>
    </source>
</evidence>
<dbReference type="EMBL" id="FXAZ01000001">
    <property type="protein sequence ID" value="SMG29186.1"/>
    <property type="molecule type" value="Genomic_DNA"/>
</dbReference>
<dbReference type="InterPro" id="IPR025365">
    <property type="entry name" value="DUF4269"/>
</dbReference>
<reference evidence="1 2" key="1">
    <citation type="submission" date="2017-04" db="EMBL/GenBank/DDBJ databases">
        <authorList>
            <person name="Afonso C.L."/>
            <person name="Miller P.J."/>
            <person name="Scott M.A."/>
            <person name="Spackman E."/>
            <person name="Goraichik I."/>
            <person name="Dimitrov K.M."/>
            <person name="Suarez D.L."/>
            <person name="Swayne D.E."/>
        </authorList>
    </citation>
    <scope>NUCLEOTIDE SEQUENCE [LARGE SCALE GENOMIC DNA]</scope>
    <source>
        <strain evidence="1 2">11</strain>
    </source>
</reference>
<keyword evidence="2" id="KW-1185">Reference proteome</keyword>
<organism evidence="1 2">
    <name type="scientific">Paenibacillus aquistagni</name>
    <dbReference type="NCBI Taxonomy" id="1852522"/>
    <lineage>
        <taxon>Bacteria</taxon>
        <taxon>Bacillati</taxon>
        <taxon>Bacillota</taxon>
        <taxon>Bacilli</taxon>
        <taxon>Bacillales</taxon>
        <taxon>Paenibacillaceae</taxon>
        <taxon>Paenibacillus</taxon>
    </lineage>
</organism>
<sequence length="195" mass="22156">MLPDSFDSIGYLEQGSKLQRSAYAALRRCGVMERLQKYDPVLVGTIPIHLSIADSDLDILCEVHDLDDFVRSMASWVKEHKEADIHQGFQAGIPYACIRFYEPPFVIEIFSQPVPVRRQNGYRHMLIEAKLLRLGGRELADRIRRLKQVGYKTEPAFAKLLSLEGDPYEALLQLENDSDERLAELISTTSSSNMA</sequence>
<evidence type="ECO:0000313" key="2">
    <source>
        <dbReference type="Proteomes" id="UP000193834"/>
    </source>
</evidence>
<proteinExistence type="predicted"/>
<dbReference type="Pfam" id="PF14091">
    <property type="entry name" value="DUF4269"/>
    <property type="match status" value="1"/>
</dbReference>
<accession>A0A1X7JLW1</accession>
<gene>
    <name evidence="1" type="ORF">SAMN06295960_1740</name>
</gene>
<dbReference type="STRING" id="1852522.SAMN06295960_1740"/>
<dbReference type="Proteomes" id="UP000193834">
    <property type="component" value="Unassembled WGS sequence"/>
</dbReference>
<protein>
    <recommendedName>
        <fullName evidence="3">DUF4269 domain-containing protein</fullName>
    </recommendedName>
</protein>
<name>A0A1X7JLW1_9BACL</name>
<evidence type="ECO:0008006" key="3">
    <source>
        <dbReference type="Google" id="ProtNLM"/>
    </source>
</evidence>